<gene>
    <name evidence="2" type="ORF">LEP48_03470</name>
</gene>
<dbReference type="EMBL" id="JAIXCQ010000002">
    <property type="protein sequence ID" value="MCA5892412.1"/>
    <property type="molecule type" value="Genomic_DNA"/>
</dbReference>
<evidence type="ECO:0000313" key="3">
    <source>
        <dbReference type="Proteomes" id="UP001319870"/>
    </source>
</evidence>
<dbReference type="Proteomes" id="UP001319870">
    <property type="component" value="Unassembled WGS sequence"/>
</dbReference>
<name>A0ABS7ZBK3_9MICO</name>
<dbReference type="RefSeq" id="WP_225564193.1">
    <property type="nucleotide sequence ID" value="NZ_JAIXCQ010000002.1"/>
</dbReference>
<evidence type="ECO:0000256" key="1">
    <source>
        <dbReference type="SAM" id="MobiDB-lite"/>
    </source>
</evidence>
<accession>A0ABS7ZBK3</accession>
<feature type="compositionally biased region" description="Low complexity" evidence="1">
    <location>
        <begin position="309"/>
        <end position="338"/>
    </location>
</feature>
<reference evidence="2 3" key="1">
    <citation type="submission" date="2021-09" db="EMBL/GenBank/DDBJ databases">
        <title>Isoptericola luteus sp. nov., a novel bacterium isolated from Harbin, the capital city of Heilongjiang province.</title>
        <authorList>
            <person name="Li J."/>
        </authorList>
    </citation>
    <scope>NUCLEOTIDE SEQUENCE [LARGE SCALE GENOMIC DNA]</scope>
    <source>
        <strain evidence="2 3">NEAU-Y5</strain>
    </source>
</reference>
<keyword evidence="3" id="KW-1185">Reference proteome</keyword>
<sequence>MAHAPLTRHDDARLHDGSRIEVTVRGDGPALLLPVRTTPLPGPQADATRAWGGDPDAGSALATRLADAGFRVVTADYEGHLAEHPKPATLTAEAVTADLLAVADVAGAERFAWYGYSWLALAGLQLALRTDRITALAMGGFPPLEGPYEAMLAVTRAAHARSTAQPTEPPDDDRAGEVEPGDWDAAAAPQDPALTRQYLTLYESLAGFDDHVSLTLDAPRLVLVGADDDITYGPAWGDVDVVIAGAVVRHRAELESHGWEVAVLPGMDHMAAMHASAVLPVLEPWLSPPCAPKTGRRDARDAAPHATRRPTTAPRPHDPPGASGSRSTRTRGRTPTGRAARRARSRPR</sequence>
<proteinExistence type="predicted"/>
<feature type="region of interest" description="Disordered" evidence="1">
    <location>
        <begin position="159"/>
        <end position="183"/>
    </location>
</feature>
<dbReference type="InterPro" id="IPR029058">
    <property type="entry name" value="AB_hydrolase_fold"/>
</dbReference>
<evidence type="ECO:0000313" key="2">
    <source>
        <dbReference type="EMBL" id="MCA5892412.1"/>
    </source>
</evidence>
<protein>
    <submittedName>
        <fullName evidence="2">Alpha/beta hydrolase</fullName>
    </submittedName>
</protein>
<comment type="caution">
    <text evidence="2">The sequence shown here is derived from an EMBL/GenBank/DDBJ whole genome shotgun (WGS) entry which is preliminary data.</text>
</comment>
<organism evidence="2 3">
    <name type="scientific">Isoptericola luteus</name>
    <dbReference type="NCBI Taxonomy" id="2879484"/>
    <lineage>
        <taxon>Bacteria</taxon>
        <taxon>Bacillati</taxon>
        <taxon>Actinomycetota</taxon>
        <taxon>Actinomycetes</taxon>
        <taxon>Micrococcales</taxon>
        <taxon>Promicromonosporaceae</taxon>
        <taxon>Isoptericola</taxon>
    </lineage>
</organism>
<feature type="compositionally biased region" description="Basic residues" evidence="1">
    <location>
        <begin position="339"/>
        <end position="348"/>
    </location>
</feature>
<dbReference type="Gene3D" id="3.40.50.1820">
    <property type="entry name" value="alpha/beta hydrolase"/>
    <property type="match status" value="1"/>
</dbReference>
<feature type="region of interest" description="Disordered" evidence="1">
    <location>
        <begin position="290"/>
        <end position="348"/>
    </location>
</feature>
<dbReference type="SUPFAM" id="SSF53474">
    <property type="entry name" value="alpha/beta-Hydrolases"/>
    <property type="match status" value="1"/>
</dbReference>
<dbReference type="GO" id="GO:0016787">
    <property type="term" value="F:hydrolase activity"/>
    <property type="evidence" value="ECO:0007669"/>
    <property type="project" value="UniProtKB-KW"/>
</dbReference>
<keyword evidence="2" id="KW-0378">Hydrolase</keyword>